<dbReference type="AlphaFoldDB" id="D7SYQ8"/>
<evidence type="ECO:0000313" key="1">
    <source>
        <dbReference type="EMBL" id="CBI14782.3"/>
    </source>
</evidence>
<dbReference type="InParanoid" id="D7SYQ8"/>
<dbReference type="HOGENOM" id="CLU_1801492_0_0_1"/>
<proteinExistence type="predicted"/>
<reference evidence="2" key="1">
    <citation type="journal article" date="2007" name="Nature">
        <title>The grapevine genome sequence suggests ancestral hexaploidization in major angiosperm phyla.</title>
        <authorList>
            <consortium name="The French-Italian Public Consortium for Grapevine Genome Characterization."/>
            <person name="Jaillon O."/>
            <person name="Aury J.-M."/>
            <person name="Noel B."/>
            <person name="Policriti A."/>
            <person name="Clepet C."/>
            <person name="Casagrande A."/>
            <person name="Choisne N."/>
            <person name="Aubourg S."/>
            <person name="Vitulo N."/>
            <person name="Jubin C."/>
            <person name="Vezzi A."/>
            <person name="Legeai F."/>
            <person name="Hugueney P."/>
            <person name="Dasilva C."/>
            <person name="Horner D."/>
            <person name="Mica E."/>
            <person name="Jublot D."/>
            <person name="Poulain J."/>
            <person name="Bruyere C."/>
            <person name="Billault A."/>
            <person name="Segurens B."/>
            <person name="Gouyvenoux M."/>
            <person name="Ugarte E."/>
            <person name="Cattonaro F."/>
            <person name="Anthouard V."/>
            <person name="Vico V."/>
            <person name="Del Fabbro C."/>
            <person name="Alaux M."/>
            <person name="Di Gaspero G."/>
            <person name="Dumas V."/>
            <person name="Felice N."/>
            <person name="Paillard S."/>
            <person name="Juman I."/>
            <person name="Moroldo M."/>
            <person name="Scalabrin S."/>
            <person name="Canaguier A."/>
            <person name="Le Clainche I."/>
            <person name="Malacrida G."/>
            <person name="Durand E."/>
            <person name="Pesole G."/>
            <person name="Laucou V."/>
            <person name="Chatelet P."/>
            <person name="Merdinoglu D."/>
            <person name="Delledonne M."/>
            <person name="Pezzotti M."/>
            <person name="Lecharny A."/>
            <person name="Scarpelli C."/>
            <person name="Artiguenave F."/>
            <person name="Pe M.E."/>
            <person name="Valle G."/>
            <person name="Morgante M."/>
            <person name="Caboche M."/>
            <person name="Adam-Blondon A.-F."/>
            <person name="Weissenbach J."/>
            <person name="Quetier F."/>
            <person name="Wincker P."/>
        </authorList>
    </citation>
    <scope>NUCLEOTIDE SEQUENCE [LARGE SCALE GENOMIC DNA]</scope>
    <source>
        <strain evidence="2">cv. Pinot noir / PN40024</strain>
    </source>
</reference>
<evidence type="ECO:0000313" key="2">
    <source>
        <dbReference type="Proteomes" id="UP000009183"/>
    </source>
</evidence>
<name>D7SYQ8_VITVI</name>
<sequence>MIDSNFKILLKQEKEGYQKRVLCLKLKMGVGILQLNSKSTMNAALCNIYPIFKFSETHSQPSRCPSSWISGRSSNRLPTPRSLVIETVEDQVDGEARSESVARRLILLRHAKSSWTDRSLRGIWNWKPQFSIFPSLSSVHISHS</sequence>
<dbReference type="Proteomes" id="UP000009183">
    <property type="component" value="Unassembled WGS sequence, unordered"/>
</dbReference>
<accession>D7SYQ8</accession>
<gene>
    <name evidence="1" type="ORF">VIT_00s0568g00030</name>
</gene>
<protein>
    <submittedName>
        <fullName evidence="1">Uncharacterized protein</fullName>
    </submittedName>
</protein>
<dbReference type="EMBL" id="FN595255">
    <property type="protein sequence ID" value="CBI14782.3"/>
    <property type="molecule type" value="Genomic_DNA"/>
</dbReference>
<organism evidence="1 2">
    <name type="scientific">Vitis vinifera</name>
    <name type="common">Grape</name>
    <dbReference type="NCBI Taxonomy" id="29760"/>
    <lineage>
        <taxon>Eukaryota</taxon>
        <taxon>Viridiplantae</taxon>
        <taxon>Streptophyta</taxon>
        <taxon>Embryophyta</taxon>
        <taxon>Tracheophyta</taxon>
        <taxon>Spermatophyta</taxon>
        <taxon>Magnoliopsida</taxon>
        <taxon>eudicotyledons</taxon>
        <taxon>Gunneridae</taxon>
        <taxon>Pentapetalae</taxon>
        <taxon>rosids</taxon>
        <taxon>Vitales</taxon>
        <taxon>Vitaceae</taxon>
        <taxon>Viteae</taxon>
        <taxon>Vitis</taxon>
    </lineage>
</organism>
<feature type="non-terminal residue" evidence="1">
    <location>
        <position position="144"/>
    </location>
</feature>
<keyword evidence="2" id="KW-1185">Reference proteome</keyword>
<dbReference type="PaxDb" id="29760-VIT_00s0568g00030.t01"/>